<evidence type="ECO:0000256" key="10">
    <source>
        <dbReference type="SAM" id="MobiDB-lite"/>
    </source>
</evidence>
<evidence type="ECO:0000256" key="3">
    <source>
        <dbReference type="ARBA" id="ARBA00022475"/>
    </source>
</evidence>
<feature type="transmembrane region" description="Helical" evidence="11">
    <location>
        <begin position="38"/>
        <end position="61"/>
    </location>
</feature>
<dbReference type="EMBL" id="BSDI01000069">
    <property type="protein sequence ID" value="GLI02790.1"/>
    <property type="molecule type" value="Genomic_DNA"/>
</dbReference>
<feature type="region of interest" description="Disordered" evidence="10">
    <location>
        <begin position="249"/>
        <end position="268"/>
    </location>
</feature>
<name>A0ABQ5R810_9ACTN</name>
<dbReference type="NCBIfam" id="TIGR03919">
    <property type="entry name" value="T7SS_EccB"/>
    <property type="match status" value="1"/>
</dbReference>
<evidence type="ECO:0000256" key="7">
    <source>
        <dbReference type="ARBA" id="ARBA00022840"/>
    </source>
</evidence>
<evidence type="ECO:0000256" key="1">
    <source>
        <dbReference type="ARBA" id="ARBA00004162"/>
    </source>
</evidence>
<comment type="caution">
    <text evidence="12">The sequence shown here is derived from an EMBL/GenBank/DDBJ whole genome shotgun (WGS) entry which is preliminary data.</text>
</comment>
<dbReference type="Proteomes" id="UP001144280">
    <property type="component" value="Unassembled WGS sequence"/>
</dbReference>
<feature type="region of interest" description="Disordered" evidence="10">
    <location>
        <begin position="306"/>
        <end position="334"/>
    </location>
</feature>
<evidence type="ECO:0000256" key="6">
    <source>
        <dbReference type="ARBA" id="ARBA00022801"/>
    </source>
</evidence>
<dbReference type="PANTHER" id="PTHR40765:SF2">
    <property type="entry name" value="ESX-2 SECRETION SYSTEM ATPASE ECCB2"/>
    <property type="match status" value="1"/>
</dbReference>
<keyword evidence="5" id="KW-0547">Nucleotide-binding</keyword>
<accession>A0ABQ5R810</accession>
<sequence length="466" mass="48163">MATRRDQLHSYQFLTQRVISAFVMRETDPAQSPLRRGIGAVFGGVMIAVLVAAGFGIYGILTKASTDKWKADGSVVIEKETGASFVYFDQTLYPTLNYASALLAAGKPGAQVFRVSSKKLSEAPRGNTVGIAGAPNSLPSLKQRVRLPWTVCTIPGTNESGQAVSTVAIAVAADARGGSTLTDDAVLVRDARLSTRYLIWHGRRYQIRDHDNVVPALFGSVTPVPVGTAWVNSLPAGADISPINVPDRGAASPAVPGRKNGDVLSTESGSGTSYFVVFSDGLAEITPLQRDILRAQSSADPINIGLTEAQQAPRSGRLRPPSGDTAPPLSTPELVSPGGGDLICAVTTDAAAAPSIRVDATVDKLATAVPTGSVSEDAVTLADAVLVPAGKVAVVRALGSPNANAGPYYVITDLGIKYPVPSGSVLDMLGYPAIQAVGVPAALVSRIPTGPTLDPSAALQPARTTP</sequence>
<keyword evidence="9 11" id="KW-0472">Membrane</keyword>
<organism evidence="12 13">
    <name type="scientific">Phytohabitans aurantiacus</name>
    <dbReference type="NCBI Taxonomy" id="3016789"/>
    <lineage>
        <taxon>Bacteria</taxon>
        <taxon>Bacillati</taxon>
        <taxon>Actinomycetota</taxon>
        <taxon>Actinomycetes</taxon>
        <taxon>Micromonosporales</taxon>
        <taxon>Micromonosporaceae</taxon>
    </lineage>
</organism>
<evidence type="ECO:0000313" key="13">
    <source>
        <dbReference type="Proteomes" id="UP001144280"/>
    </source>
</evidence>
<evidence type="ECO:0000256" key="4">
    <source>
        <dbReference type="ARBA" id="ARBA00022692"/>
    </source>
</evidence>
<dbReference type="Gene3D" id="3.30.2390.20">
    <property type="entry name" value="Type VII secretion system EccB, repeat 1 domain"/>
    <property type="match status" value="1"/>
</dbReference>
<reference evidence="12" key="1">
    <citation type="submission" date="2022-12" db="EMBL/GenBank/DDBJ databases">
        <title>New Phytohabitans aurantiacus sp. RD004123 nov., an actinomycete isolated from soil.</title>
        <authorList>
            <person name="Triningsih D.W."/>
            <person name="Harunari E."/>
            <person name="Igarashi Y."/>
        </authorList>
    </citation>
    <scope>NUCLEOTIDE SEQUENCE</scope>
    <source>
        <strain evidence="12">RD004123</strain>
    </source>
</reference>
<keyword evidence="4 11" id="KW-0812">Transmembrane</keyword>
<evidence type="ECO:0000313" key="12">
    <source>
        <dbReference type="EMBL" id="GLI02790.1"/>
    </source>
</evidence>
<protein>
    <submittedName>
        <fullName evidence="12">Type VII secretion protein EccB</fullName>
    </submittedName>
</protein>
<evidence type="ECO:0000256" key="8">
    <source>
        <dbReference type="ARBA" id="ARBA00022989"/>
    </source>
</evidence>
<keyword evidence="13" id="KW-1185">Reference proteome</keyword>
<evidence type="ECO:0000256" key="5">
    <source>
        <dbReference type="ARBA" id="ARBA00022741"/>
    </source>
</evidence>
<comment type="subcellular location">
    <subcellularLocation>
        <location evidence="1">Cell membrane</location>
        <topology evidence="1">Single-pass membrane protein</topology>
    </subcellularLocation>
</comment>
<dbReference type="PANTHER" id="PTHR40765">
    <property type="entry name" value="ESX-2 SECRETION SYSTEM ATPASE ECCB2"/>
    <property type="match status" value="1"/>
</dbReference>
<dbReference type="InterPro" id="IPR007795">
    <property type="entry name" value="T7SS_EccB"/>
</dbReference>
<dbReference type="RefSeq" id="WP_281904508.1">
    <property type="nucleotide sequence ID" value="NZ_BSDI01000069.1"/>
</dbReference>
<proteinExistence type="inferred from homology"/>
<keyword evidence="6" id="KW-0378">Hydrolase</keyword>
<keyword evidence="3" id="KW-1003">Cell membrane</keyword>
<keyword evidence="7" id="KW-0067">ATP-binding</keyword>
<evidence type="ECO:0000256" key="11">
    <source>
        <dbReference type="SAM" id="Phobius"/>
    </source>
</evidence>
<evidence type="ECO:0000256" key="2">
    <source>
        <dbReference type="ARBA" id="ARBA00008149"/>
    </source>
</evidence>
<dbReference type="Pfam" id="PF05108">
    <property type="entry name" value="T7SS_ESX1_EccB"/>
    <property type="match status" value="1"/>
</dbReference>
<keyword evidence="8 11" id="KW-1133">Transmembrane helix</keyword>
<dbReference type="InterPro" id="IPR042485">
    <property type="entry name" value="T7SS_EccB_R3"/>
</dbReference>
<dbReference type="Gene3D" id="2.40.50.910">
    <property type="entry name" value="Type VII secretion system EccB, repeat 3 domain"/>
    <property type="match status" value="1"/>
</dbReference>
<dbReference type="InterPro" id="IPR044857">
    <property type="entry name" value="T7SS_EccB_R1"/>
</dbReference>
<evidence type="ECO:0000256" key="9">
    <source>
        <dbReference type="ARBA" id="ARBA00023136"/>
    </source>
</evidence>
<gene>
    <name evidence="12" type="ORF">Pa4123_80680</name>
</gene>
<comment type="similarity">
    <text evidence="2">Belongs to the EccB family.</text>
</comment>